<evidence type="ECO:0008006" key="4">
    <source>
        <dbReference type="Google" id="ProtNLM"/>
    </source>
</evidence>
<evidence type="ECO:0000313" key="2">
    <source>
        <dbReference type="EMBL" id="GAA2168598.1"/>
    </source>
</evidence>
<proteinExistence type="predicted"/>
<feature type="transmembrane region" description="Helical" evidence="1">
    <location>
        <begin position="483"/>
        <end position="504"/>
    </location>
</feature>
<accession>A0ABN3AH61</accession>
<dbReference type="RefSeq" id="WP_344283300.1">
    <property type="nucleotide sequence ID" value="NZ_BAAAMR010000159.1"/>
</dbReference>
<feature type="transmembrane region" description="Helical" evidence="1">
    <location>
        <begin position="416"/>
        <end position="438"/>
    </location>
</feature>
<keyword evidence="3" id="KW-1185">Reference proteome</keyword>
<dbReference type="EMBL" id="BAAAMR010000159">
    <property type="protein sequence ID" value="GAA2168598.1"/>
    <property type="molecule type" value="Genomic_DNA"/>
</dbReference>
<evidence type="ECO:0000313" key="3">
    <source>
        <dbReference type="Proteomes" id="UP001501020"/>
    </source>
</evidence>
<protein>
    <recommendedName>
        <fullName evidence="4">DUF1349 domain-containing protein</fullName>
    </recommendedName>
</protein>
<evidence type="ECO:0000256" key="1">
    <source>
        <dbReference type="SAM" id="Phobius"/>
    </source>
</evidence>
<keyword evidence="1" id="KW-0472">Membrane</keyword>
<gene>
    <name evidence="2" type="ORF">GCM10009727_90280</name>
</gene>
<sequence>MTAVLPPRADERRSRAGFARLLRAEWTKFRTVRGWVIGTVAAAVVTVLIGLFGTAGPTLNHRPDAIPTAPDGRAVNDSFYFVHRTLQGDGSITVPVTSLTGVISMGPDERRGVEPWAKAGIIVKDGLRPGSRYAAVMATGAHGVRMQHDYVHDTAAPQAVASARWLRLVRSGDLVTGYGSADGAHWTRVGSVRLPGLATGVQAGAFVASPMDIKATSHGAAFDPAVATATFGTAALAGRWTPGTWKGEQVGRAGTSGSYTDTTRGGFTESARGLTVTGAGDIAPIVGGPALGTGYTIENLLVGAFAGILVMAVVGALFVSAEYRRGLIGLTFAASPRRGRVLAAKALVIGSVAFVTGLVAAAVAIPLATARARGHGFFILPVSGWTEVRVVAGTALLFAVASVLALALATLIRRGAAAVTIIVAVLVLPYVLASGALLPDGPSGWLLRVTPAAGFAIQQTVVRYPQVETVYTPSSGYFPLPHWAGFAVLCAYAAVALAAAAHLLRRRDA</sequence>
<feature type="transmembrane region" description="Helical" evidence="1">
    <location>
        <begin position="342"/>
        <end position="368"/>
    </location>
</feature>
<comment type="caution">
    <text evidence="2">The sequence shown here is derived from an EMBL/GenBank/DDBJ whole genome shotgun (WGS) entry which is preliminary data.</text>
</comment>
<organism evidence="2 3">
    <name type="scientific">Actinomadura napierensis</name>
    <dbReference type="NCBI Taxonomy" id="267854"/>
    <lineage>
        <taxon>Bacteria</taxon>
        <taxon>Bacillati</taxon>
        <taxon>Actinomycetota</taxon>
        <taxon>Actinomycetes</taxon>
        <taxon>Streptosporangiales</taxon>
        <taxon>Thermomonosporaceae</taxon>
        <taxon>Actinomadura</taxon>
    </lineage>
</organism>
<dbReference type="Proteomes" id="UP001501020">
    <property type="component" value="Unassembled WGS sequence"/>
</dbReference>
<dbReference type="Gene3D" id="2.60.120.200">
    <property type="match status" value="1"/>
</dbReference>
<reference evidence="2 3" key="1">
    <citation type="journal article" date="2019" name="Int. J. Syst. Evol. Microbiol.">
        <title>The Global Catalogue of Microorganisms (GCM) 10K type strain sequencing project: providing services to taxonomists for standard genome sequencing and annotation.</title>
        <authorList>
            <consortium name="The Broad Institute Genomics Platform"/>
            <consortium name="The Broad Institute Genome Sequencing Center for Infectious Disease"/>
            <person name="Wu L."/>
            <person name="Ma J."/>
        </authorList>
    </citation>
    <scope>NUCLEOTIDE SEQUENCE [LARGE SCALE GENOMIC DNA]</scope>
    <source>
        <strain evidence="2 3">JCM 13850</strain>
    </source>
</reference>
<keyword evidence="1" id="KW-1133">Transmembrane helix</keyword>
<name>A0ABN3AH61_9ACTN</name>
<feature type="transmembrane region" description="Helical" evidence="1">
    <location>
        <begin position="32"/>
        <end position="53"/>
    </location>
</feature>
<feature type="transmembrane region" description="Helical" evidence="1">
    <location>
        <begin position="388"/>
        <end position="409"/>
    </location>
</feature>
<keyword evidence="1" id="KW-0812">Transmembrane</keyword>
<feature type="transmembrane region" description="Helical" evidence="1">
    <location>
        <begin position="300"/>
        <end position="321"/>
    </location>
</feature>